<proteinExistence type="predicted"/>
<comment type="caution">
    <text evidence="1">The sequence shown here is derived from an EMBL/GenBank/DDBJ whole genome shotgun (WGS) entry which is preliminary data.</text>
</comment>
<sequence>MVCKYLSSWSSDLPLITTIDTQFASNCGLTHSIFQVMLEKITVVDAISKVEVSPHEHAQLFFRLDAGLYSEFSVLNQCDQVNQAKFGKYKKRVLTIMAPQSDLVIILFSAQPVAPTSHLDE</sequence>
<reference evidence="1" key="1">
    <citation type="submission" date="2019-06" db="EMBL/GenBank/DDBJ databases">
        <authorList>
            <person name="Zheng W."/>
        </authorList>
    </citation>
    <scope>NUCLEOTIDE SEQUENCE</scope>
    <source>
        <strain evidence="1">QDHG01</strain>
    </source>
</reference>
<name>A0A8J8NEM3_HALGN</name>
<evidence type="ECO:0000313" key="2">
    <source>
        <dbReference type="Proteomes" id="UP000785679"/>
    </source>
</evidence>
<protein>
    <submittedName>
        <fullName evidence="1">Uncharacterized protein</fullName>
    </submittedName>
</protein>
<accession>A0A8J8NEM3</accession>
<organism evidence="1 2">
    <name type="scientific">Halteria grandinella</name>
    <dbReference type="NCBI Taxonomy" id="5974"/>
    <lineage>
        <taxon>Eukaryota</taxon>
        <taxon>Sar</taxon>
        <taxon>Alveolata</taxon>
        <taxon>Ciliophora</taxon>
        <taxon>Intramacronucleata</taxon>
        <taxon>Spirotrichea</taxon>
        <taxon>Stichotrichia</taxon>
        <taxon>Sporadotrichida</taxon>
        <taxon>Halteriidae</taxon>
        <taxon>Halteria</taxon>
    </lineage>
</organism>
<evidence type="ECO:0000313" key="1">
    <source>
        <dbReference type="EMBL" id="TNV73125.1"/>
    </source>
</evidence>
<dbReference type="AlphaFoldDB" id="A0A8J8NEM3"/>
<dbReference type="Proteomes" id="UP000785679">
    <property type="component" value="Unassembled WGS sequence"/>
</dbReference>
<keyword evidence="2" id="KW-1185">Reference proteome</keyword>
<dbReference type="EMBL" id="RRYP01019819">
    <property type="protein sequence ID" value="TNV73125.1"/>
    <property type="molecule type" value="Genomic_DNA"/>
</dbReference>
<gene>
    <name evidence="1" type="ORF">FGO68_gene15373</name>
</gene>